<dbReference type="RefSeq" id="WP_107254983.1">
    <property type="nucleotide sequence ID" value="NZ_PYOC01000008.1"/>
</dbReference>
<evidence type="ECO:0000313" key="2">
    <source>
        <dbReference type="EMBL" id="PSV44861.1"/>
    </source>
</evidence>
<evidence type="ECO:0000259" key="1">
    <source>
        <dbReference type="Pfam" id="PF11726"/>
    </source>
</evidence>
<proteinExistence type="predicted"/>
<dbReference type="EMBL" id="PYOC01000008">
    <property type="protein sequence ID" value="PSV44861.1"/>
    <property type="molecule type" value="Genomic_DNA"/>
</dbReference>
<keyword evidence="3" id="KW-1185">Reference proteome</keyword>
<dbReference type="Pfam" id="PF11726">
    <property type="entry name" value="YagK_YfjJ_C"/>
    <property type="match status" value="1"/>
</dbReference>
<dbReference type="AlphaFoldDB" id="A0A2T3L591"/>
<organism evidence="2 3">
    <name type="scientific">Photobacterium indicum</name>
    <dbReference type="NCBI Taxonomy" id="81447"/>
    <lineage>
        <taxon>Bacteria</taxon>
        <taxon>Pseudomonadati</taxon>
        <taxon>Pseudomonadota</taxon>
        <taxon>Gammaproteobacteria</taxon>
        <taxon>Vibrionales</taxon>
        <taxon>Vibrionaceae</taxon>
        <taxon>Photobacterium</taxon>
    </lineage>
</organism>
<name>A0A2T3L591_9GAMM</name>
<reference evidence="2 3" key="1">
    <citation type="submission" date="2018-03" db="EMBL/GenBank/DDBJ databases">
        <title>Whole genome sequencing of Histamine producing bacteria.</title>
        <authorList>
            <person name="Butler K."/>
        </authorList>
    </citation>
    <scope>NUCLEOTIDE SEQUENCE [LARGE SCALE GENOMIC DNA]</scope>
    <source>
        <strain evidence="2 3">ATCC 19614</strain>
    </source>
</reference>
<evidence type="ECO:0000313" key="3">
    <source>
        <dbReference type="Proteomes" id="UP000241803"/>
    </source>
</evidence>
<dbReference type="InterPro" id="IPR057271">
    <property type="entry name" value="YagK_YfjJ_C"/>
</dbReference>
<comment type="caution">
    <text evidence="2">The sequence shown here is derived from an EMBL/GenBank/DDBJ whole genome shotgun (WGS) entry which is preliminary data.</text>
</comment>
<dbReference type="Proteomes" id="UP000241803">
    <property type="component" value="Unassembled WGS sequence"/>
</dbReference>
<gene>
    <name evidence="2" type="ORF">C9J47_19465</name>
</gene>
<accession>A0A2T3L591</accession>
<feature type="domain" description="YagK/YfjJ C-terminal" evidence="1">
    <location>
        <begin position="36"/>
        <end position="212"/>
    </location>
</feature>
<sequence>MTYQPQHQFQNRDLLPHYTFVPAYLEIINIVLNKALAEYPRTLVVRFDLHMPAIPSCIDLPIPDEPNVISRFMDSLKAQIKADLIRKKRENIRVHNCRVRFVWVKERNEAQQPHYHVAIFLNKDTYHTLGDYLSFGNNLSSKIQNAWASALKVEFKDIIGLVHFPQNTPLYYLDVNAVNYKIQYHSVFKRLSYLAKIETKQYGSGGKNIGCSFI</sequence>
<protein>
    <submittedName>
        <fullName evidence="2">Inovirus Gp2 family protein</fullName>
    </submittedName>
</protein>